<evidence type="ECO:0000259" key="6">
    <source>
        <dbReference type="PROSITE" id="PS50255"/>
    </source>
</evidence>
<dbReference type="InterPro" id="IPR036400">
    <property type="entry name" value="Cyt_B5-like_heme/steroid_sf"/>
</dbReference>
<evidence type="ECO:0000256" key="2">
    <source>
        <dbReference type="ARBA" id="ARBA00022723"/>
    </source>
</evidence>
<dbReference type="PROSITE" id="PS00191">
    <property type="entry name" value="CYTOCHROME_B5_1"/>
    <property type="match status" value="1"/>
</dbReference>
<dbReference type="Pfam" id="PF00173">
    <property type="entry name" value="Cyt-b5"/>
    <property type="match status" value="1"/>
</dbReference>
<dbReference type="GO" id="GO:0046872">
    <property type="term" value="F:metal ion binding"/>
    <property type="evidence" value="ECO:0007669"/>
    <property type="project" value="UniProtKB-UniRule"/>
</dbReference>
<protein>
    <submittedName>
        <fullName evidence="7">Cytochrome b5-like heme/steroid binding domain-containing protein</fullName>
    </submittedName>
</protein>
<dbReference type="GO" id="GO:0016020">
    <property type="term" value="C:membrane"/>
    <property type="evidence" value="ECO:0007669"/>
    <property type="project" value="TreeGrafter"/>
</dbReference>
<evidence type="ECO:0000256" key="4">
    <source>
        <dbReference type="ARBA" id="ARBA00038168"/>
    </source>
</evidence>
<dbReference type="PROSITE" id="PS50255">
    <property type="entry name" value="CYTOCHROME_B5_2"/>
    <property type="match status" value="1"/>
</dbReference>
<dbReference type="InterPro" id="IPR018506">
    <property type="entry name" value="Cyt_B5_heme-BS"/>
</dbReference>
<dbReference type="GO" id="GO:0020037">
    <property type="term" value="F:heme binding"/>
    <property type="evidence" value="ECO:0007669"/>
    <property type="project" value="UniProtKB-UniRule"/>
</dbReference>
<evidence type="ECO:0000313" key="8">
    <source>
        <dbReference type="Proteomes" id="UP000327118"/>
    </source>
</evidence>
<dbReference type="SMART" id="SM01117">
    <property type="entry name" value="Cyt-b5"/>
    <property type="match status" value="1"/>
</dbReference>
<keyword evidence="1 5" id="KW-0349">Heme</keyword>
<dbReference type="PANTHER" id="PTHR19359">
    <property type="entry name" value="CYTOCHROME B5"/>
    <property type="match status" value="1"/>
</dbReference>
<dbReference type="PRINTS" id="PR00363">
    <property type="entry name" value="CYTOCHROMEB5"/>
</dbReference>
<evidence type="ECO:0000256" key="1">
    <source>
        <dbReference type="ARBA" id="ARBA00022617"/>
    </source>
</evidence>
<sequence>MTYTQDRKNNMPVLPYISPEQVSQRNGVDHPQIWLVIDDIVYDCTSFLSRHPGGEVVLRRFAGLDCSWQYHAIHGERRKVFTNKSLEKLRVGRTERASNPYSKPDWVQ</sequence>
<reference evidence="8" key="1">
    <citation type="submission" date="2019-04" db="EMBL/GenBank/DDBJ databases">
        <title>Friends and foes A comparative genomics studyof 23 Aspergillus species from section Flavi.</title>
        <authorList>
            <consortium name="DOE Joint Genome Institute"/>
            <person name="Kjaerbolling I."/>
            <person name="Vesth T."/>
            <person name="Frisvad J.C."/>
            <person name="Nybo J.L."/>
            <person name="Theobald S."/>
            <person name="Kildgaard S."/>
            <person name="Isbrandt T."/>
            <person name="Kuo A."/>
            <person name="Sato A."/>
            <person name="Lyhne E.K."/>
            <person name="Kogle M.E."/>
            <person name="Wiebenga A."/>
            <person name="Kun R.S."/>
            <person name="Lubbers R.J."/>
            <person name="Makela M.R."/>
            <person name="Barry K."/>
            <person name="Chovatia M."/>
            <person name="Clum A."/>
            <person name="Daum C."/>
            <person name="Haridas S."/>
            <person name="He G."/>
            <person name="LaButti K."/>
            <person name="Lipzen A."/>
            <person name="Mondo S."/>
            <person name="Riley R."/>
            <person name="Salamov A."/>
            <person name="Simmons B.A."/>
            <person name="Magnuson J.K."/>
            <person name="Henrissat B."/>
            <person name="Mortensen U.H."/>
            <person name="Larsen T.O."/>
            <person name="Devries R.P."/>
            <person name="Grigoriev I.V."/>
            <person name="Machida M."/>
            <person name="Baker S.E."/>
            <person name="Andersen M.R."/>
        </authorList>
    </citation>
    <scope>NUCLEOTIDE SEQUENCE [LARGE SCALE GENOMIC DNA]</scope>
    <source>
        <strain evidence="8">CBS 553.77</strain>
    </source>
</reference>
<dbReference type="EMBL" id="ML739088">
    <property type="protein sequence ID" value="KAE8353783.1"/>
    <property type="molecule type" value="Genomic_DNA"/>
</dbReference>
<comment type="similarity">
    <text evidence="4 5">Belongs to the cytochrome b5 family.</text>
</comment>
<gene>
    <name evidence="7" type="ORF">BDV28DRAFT_132421</name>
</gene>
<feature type="domain" description="Cytochrome b5 heme-binding" evidence="6">
    <location>
        <begin position="14"/>
        <end position="95"/>
    </location>
</feature>
<organism evidence="7 8">
    <name type="scientific">Aspergillus coremiiformis</name>
    <dbReference type="NCBI Taxonomy" id="138285"/>
    <lineage>
        <taxon>Eukaryota</taxon>
        <taxon>Fungi</taxon>
        <taxon>Dikarya</taxon>
        <taxon>Ascomycota</taxon>
        <taxon>Pezizomycotina</taxon>
        <taxon>Eurotiomycetes</taxon>
        <taxon>Eurotiomycetidae</taxon>
        <taxon>Eurotiales</taxon>
        <taxon>Aspergillaceae</taxon>
        <taxon>Aspergillus</taxon>
        <taxon>Aspergillus subgen. Circumdati</taxon>
    </lineage>
</organism>
<dbReference type="SUPFAM" id="SSF55856">
    <property type="entry name" value="Cytochrome b5-like heme/steroid binding domain"/>
    <property type="match status" value="1"/>
</dbReference>
<accession>A0A5N6Z9D3</accession>
<proteinExistence type="inferred from homology"/>
<keyword evidence="3 5" id="KW-0408">Iron</keyword>
<dbReference type="Proteomes" id="UP000327118">
    <property type="component" value="Unassembled WGS sequence"/>
</dbReference>
<keyword evidence="2 5" id="KW-0479">Metal-binding</keyword>
<evidence type="ECO:0000256" key="3">
    <source>
        <dbReference type="ARBA" id="ARBA00023004"/>
    </source>
</evidence>
<dbReference type="AlphaFoldDB" id="A0A5N6Z9D3"/>
<dbReference type="Gene3D" id="3.10.120.10">
    <property type="entry name" value="Cytochrome b5-like heme/steroid binding domain"/>
    <property type="match status" value="1"/>
</dbReference>
<dbReference type="PANTHER" id="PTHR19359:SF95">
    <property type="entry name" value="CYTOCHROME B5 TYPE B"/>
    <property type="match status" value="1"/>
</dbReference>
<evidence type="ECO:0000313" key="7">
    <source>
        <dbReference type="EMBL" id="KAE8353783.1"/>
    </source>
</evidence>
<keyword evidence="8" id="KW-1185">Reference proteome</keyword>
<dbReference type="InterPro" id="IPR001199">
    <property type="entry name" value="Cyt_B5-like_heme/steroid-bd"/>
</dbReference>
<name>A0A5N6Z9D3_9EURO</name>
<dbReference type="OrthoDB" id="260519at2759"/>
<dbReference type="InterPro" id="IPR050668">
    <property type="entry name" value="Cytochrome_b5"/>
</dbReference>
<evidence type="ECO:0000256" key="5">
    <source>
        <dbReference type="RuleBase" id="RU362121"/>
    </source>
</evidence>